<dbReference type="InterPro" id="IPR050490">
    <property type="entry name" value="Bact_solute-bd_prot1"/>
</dbReference>
<dbReference type="Gene3D" id="3.40.190.10">
    <property type="entry name" value="Periplasmic binding protein-like II"/>
    <property type="match status" value="2"/>
</dbReference>
<name>A0ABS9VY89_9BIFI</name>
<reference evidence="2 3" key="2">
    <citation type="journal article" date="2021" name="Syst. Appl. Microbiol.">
        <title>Phylogenetic classification of ten novel species belonging to the genus Bifidobacterium comprising B. phasiani sp. nov., B. pongonis sp. nov., B. saguinibicoloris sp. nov., B. colobi sp. nov., B. simiiventris sp. nov., B. santillanense sp. nov., B. miconis sp. nov., B. amazonense sp. nov., B. pluvialisilvae sp. nov., and B. miconisargentati sp. nov.</title>
        <authorList>
            <person name="Lugli G.A."/>
            <person name="Calvete-Torre I."/>
            <person name="Alessandri G."/>
            <person name="Milani C."/>
            <person name="Turroni F."/>
            <person name="Laiolo P."/>
            <person name="Ossiprandi M.C."/>
            <person name="Margolles A."/>
            <person name="Ruiz L."/>
            <person name="Ventura M."/>
        </authorList>
    </citation>
    <scope>NUCLEOTIDE SEQUENCE [LARGE SCALE GENOMIC DNA]</scope>
    <source>
        <strain evidence="2 3">MA1</strain>
    </source>
</reference>
<keyword evidence="1" id="KW-0732">Signal</keyword>
<dbReference type="PANTHER" id="PTHR43649">
    <property type="entry name" value="ARABINOSE-BINDING PROTEIN-RELATED"/>
    <property type="match status" value="1"/>
</dbReference>
<organism evidence="2 3">
    <name type="scientific">Bifidobacterium amazonense</name>
    <dbReference type="NCBI Taxonomy" id="2809027"/>
    <lineage>
        <taxon>Bacteria</taxon>
        <taxon>Bacillati</taxon>
        <taxon>Actinomycetota</taxon>
        <taxon>Actinomycetes</taxon>
        <taxon>Bifidobacteriales</taxon>
        <taxon>Bifidobacteriaceae</taxon>
        <taxon>Bifidobacterium</taxon>
    </lineage>
</organism>
<gene>
    <name evidence="2" type="ORF">JS533_011465</name>
</gene>
<comment type="caution">
    <text evidence="2">The sequence shown here is derived from an EMBL/GenBank/DDBJ whole genome shotgun (WGS) entry which is preliminary data.</text>
</comment>
<accession>A0ABS9VY89</accession>
<protein>
    <submittedName>
        <fullName evidence="2">Extracellular solute-binding protein</fullName>
    </submittedName>
</protein>
<evidence type="ECO:0000313" key="2">
    <source>
        <dbReference type="EMBL" id="MCH9276881.1"/>
    </source>
</evidence>
<evidence type="ECO:0000256" key="1">
    <source>
        <dbReference type="ARBA" id="ARBA00022729"/>
    </source>
</evidence>
<dbReference type="SUPFAM" id="SSF53850">
    <property type="entry name" value="Periplasmic binding protein-like II"/>
    <property type="match status" value="1"/>
</dbReference>
<keyword evidence="3" id="KW-1185">Reference proteome</keyword>
<dbReference type="Proteomes" id="UP000710815">
    <property type="component" value="Unassembled WGS sequence"/>
</dbReference>
<sequence length="469" mass="53145">MDWPKELEKQTGVDLDIKVLDEGTWNNQKTQALAADDVADISLYAYNPSDTAKFSGQFEDLLPHLKEMPNVEKFFDAKPEAKKYVETLNGKMYNLPNYRGKLLDSPSNIMLINKTWLDKLGLAVPQTWDELMEVLSAFKTRDPNGNGQADEIPIILRPLSTSNVIESFSPFLFLNSFGIETTSSNDATRSGYYVKDGKVATYMTTDEFRQVIDYLSDMVHNGVLSKSDLTSDWSKYYAKLQGDKKISTIGVEIGWSSMDMSMSEEYVSMPVPAAPGVSPEKVTWDSSSGVYAANAVAVKKDSPRMDKILKVLNAMYSEEFSIKQYYGDSKYWTKDGNTYTMKPEWEKQSAGLQEHFGGWIPDSVEIKNGSKQDMQKSEESKVYEDQLSHVDPAKDVIPNYVNPSDEDRVTLSNNGATMINYAVPVIAKWINDGKGVPDDQWATYVKNLKTYNIDQNVEIWQKWYDKYMK</sequence>
<proteinExistence type="predicted"/>
<dbReference type="EMBL" id="JAFEJT020000062">
    <property type="protein sequence ID" value="MCH9276881.1"/>
    <property type="molecule type" value="Genomic_DNA"/>
</dbReference>
<reference evidence="2 3" key="1">
    <citation type="journal article" date="2021" name="Environ. Microbiol.">
        <title>Genetic insights into the dark matter of the mammalian gut microbiota through targeted genome reconstruction.</title>
        <authorList>
            <person name="Lugli G.A."/>
            <person name="Alessandri G."/>
            <person name="Milani C."/>
            <person name="Viappiani A."/>
            <person name="Fontana F."/>
            <person name="Tarracchini C."/>
            <person name="Mancabelli L."/>
            <person name="Argentini C."/>
            <person name="Ruiz L."/>
            <person name="Margolles A."/>
            <person name="van Sinderen D."/>
            <person name="Turroni F."/>
            <person name="Ventura M."/>
        </authorList>
    </citation>
    <scope>NUCLEOTIDE SEQUENCE [LARGE SCALE GENOMIC DNA]</scope>
    <source>
        <strain evidence="2 3">MA1</strain>
    </source>
</reference>
<evidence type="ECO:0000313" key="3">
    <source>
        <dbReference type="Proteomes" id="UP000710815"/>
    </source>
</evidence>
<dbReference type="PANTHER" id="PTHR43649:SF33">
    <property type="entry name" value="POLYGALACTURONAN_RHAMNOGALACTURONAN-BINDING PROTEIN YTCQ"/>
    <property type="match status" value="1"/>
</dbReference>